<dbReference type="Gene3D" id="6.10.250.2080">
    <property type="match status" value="1"/>
</dbReference>
<keyword evidence="10 13" id="KW-0472">Membrane</keyword>
<feature type="transmembrane region" description="Helical" evidence="13">
    <location>
        <begin position="87"/>
        <end position="111"/>
    </location>
</feature>
<evidence type="ECO:0000256" key="12">
    <source>
        <dbReference type="ARBA" id="ARBA00025078"/>
    </source>
</evidence>
<dbReference type="InterPro" id="IPR029025">
    <property type="entry name" value="T3SS_substrate_exporter_C"/>
</dbReference>
<evidence type="ECO:0000256" key="6">
    <source>
        <dbReference type="ARBA" id="ARBA00022692"/>
    </source>
</evidence>
<dbReference type="RefSeq" id="WP_254745100.1">
    <property type="nucleotide sequence ID" value="NZ_JANCLU010000021.1"/>
</dbReference>
<keyword evidence="6 13" id="KW-0812">Transmembrane</keyword>
<dbReference type="PRINTS" id="PR00950">
    <property type="entry name" value="TYPE3IMSPROT"/>
</dbReference>
<evidence type="ECO:0000256" key="8">
    <source>
        <dbReference type="ARBA" id="ARBA00022927"/>
    </source>
</evidence>
<keyword evidence="15" id="KW-0969">Cilium</keyword>
<dbReference type="PANTHER" id="PTHR30531">
    <property type="entry name" value="FLAGELLAR BIOSYNTHETIC PROTEIN FLHB"/>
    <property type="match status" value="1"/>
</dbReference>
<keyword evidence="4 13" id="KW-0813">Transport</keyword>
<keyword evidence="15" id="KW-0966">Cell projection</keyword>
<evidence type="ECO:0000256" key="9">
    <source>
        <dbReference type="ARBA" id="ARBA00022989"/>
    </source>
</evidence>
<evidence type="ECO:0000256" key="11">
    <source>
        <dbReference type="ARBA" id="ARBA00023225"/>
    </source>
</evidence>
<evidence type="ECO:0000256" key="14">
    <source>
        <dbReference type="SAM" id="MobiDB-lite"/>
    </source>
</evidence>
<sequence length="355" mass="38544">MAESEDREDHTEAPSQRRLEQAAERGDVARSAEVNTWFVLAGGALALAVAGADSAQSLARALGAMLANAHRLPEGPGGLSAYGTHSMMVALGAIGLPLAILALAGLAGGLVQHRPMFTTQPVTPQLSRISPSAGLKRVFGKEAFVQFLKGLAKLGLVSVVMAVVLWPERARLESLVTLDVAALLPATSAELSRLMTGVLAIYAFLAAGDFAWQKWTWYGRQKMTKREMKEEYKETEGHPEVKARIRKLQARASRRRMMAQVPKASVVIMNPTHYAVALQYERGMPAPRCVAKGLDALALRIRALAEENAVPVVENPPLARALYKAVDLDQDIPVEHYKAVAEVIGFVMRLRRRAT</sequence>
<dbReference type="SUPFAM" id="SSF160544">
    <property type="entry name" value="EscU C-terminal domain-like"/>
    <property type="match status" value="1"/>
</dbReference>
<keyword evidence="16" id="KW-1185">Reference proteome</keyword>
<keyword evidence="7 13" id="KW-1005">Bacterial flagellum biogenesis</keyword>
<keyword evidence="15" id="KW-0282">Flagellum</keyword>
<proteinExistence type="inferred from homology"/>
<feature type="transmembrane region" description="Helical" evidence="13">
    <location>
        <begin position="34"/>
        <end position="52"/>
    </location>
</feature>
<comment type="function">
    <text evidence="12 13">Required for formation of the rod structure in the basal body of the flagellar apparatus. Together with FliI and FliH, may constitute the export apparatus of flagellin.</text>
</comment>
<evidence type="ECO:0000256" key="7">
    <source>
        <dbReference type="ARBA" id="ARBA00022795"/>
    </source>
</evidence>
<dbReference type="EMBL" id="JANCLU010000021">
    <property type="protein sequence ID" value="MCP8940410.1"/>
    <property type="molecule type" value="Genomic_DNA"/>
</dbReference>
<dbReference type="InterPro" id="IPR006136">
    <property type="entry name" value="FlhB"/>
</dbReference>
<organism evidence="15 16">
    <name type="scientific">Alsobacter ponti</name>
    <dbReference type="NCBI Taxonomy" id="2962936"/>
    <lineage>
        <taxon>Bacteria</taxon>
        <taxon>Pseudomonadati</taxon>
        <taxon>Pseudomonadota</taxon>
        <taxon>Alphaproteobacteria</taxon>
        <taxon>Hyphomicrobiales</taxon>
        <taxon>Alsobacteraceae</taxon>
        <taxon>Alsobacter</taxon>
    </lineage>
</organism>
<feature type="compositionally biased region" description="Basic and acidic residues" evidence="14">
    <location>
        <begin position="7"/>
        <end position="26"/>
    </location>
</feature>
<gene>
    <name evidence="13 15" type="primary">flhB</name>
    <name evidence="15" type="ORF">NK718_17940</name>
</gene>
<evidence type="ECO:0000256" key="10">
    <source>
        <dbReference type="ARBA" id="ARBA00023136"/>
    </source>
</evidence>
<keyword evidence="5 13" id="KW-1003">Cell membrane</keyword>
<evidence type="ECO:0000256" key="1">
    <source>
        <dbReference type="ARBA" id="ARBA00004651"/>
    </source>
</evidence>
<dbReference type="Proteomes" id="UP001205890">
    <property type="component" value="Unassembled WGS sequence"/>
</dbReference>
<dbReference type="InterPro" id="IPR006135">
    <property type="entry name" value="T3SS_substrate_exporter"/>
</dbReference>
<feature type="region of interest" description="Disordered" evidence="14">
    <location>
        <begin position="1"/>
        <end position="26"/>
    </location>
</feature>
<keyword evidence="11 13" id="KW-1006">Bacterial flagellum protein export</keyword>
<name>A0ABT1LFY4_9HYPH</name>
<evidence type="ECO:0000256" key="3">
    <source>
        <dbReference type="ARBA" id="ARBA00021622"/>
    </source>
</evidence>
<dbReference type="Pfam" id="PF01312">
    <property type="entry name" value="Bac_export_2"/>
    <property type="match status" value="1"/>
</dbReference>
<comment type="caution">
    <text evidence="15">The sequence shown here is derived from an EMBL/GenBank/DDBJ whole genome shotgun (WGS) entry which is preliminary data.</text>
</comment>
<keyword evidence="8 13" id="KW-0653">Protein transport</keyword>
<comment type="subcellular location">
    <subcellularLocation>
        <location evidence="1">Cell membrane</location>
        <topology evidence="1">Multi-pass membrane protein</topology>
    </subcellularLocation>
</comment>
<keyword evidence="9 13" id="KW-1133">Transmembrane helix</keyword>
<comment type="similarity">
    <text evidence="2 13">Belongs to the type III secretion exporter family.</text>
</comment>
<evidence type="ECO:0000256" key="2">
    <source>
        <dbReference type="ARBA" id="ARBA00010690"/>
    </source>
</evidence>
<evidence type="ECO:0000256" key="5">
    <source>
        <dbReference type="ARBA" id="ARBA00022475"/>
    </source>
</evidence>
<accession>A0ABT1LFY4</accession>
<evidence type="ECO:0000313" key="16">
    <source>
        <dbReference type="Proteomes" id="UP001205890"/>
    </source>
</evidence>
<protein>
    <recommendedName>
        <fullName evidence="3 13">Flagellar biosynthetic protein FlhB</fullName>
    </recommendedName>
</protein>
<reference evidence="15 16" key="1">
    <citation type="submission" date="2022-07" db="EMBL/GenBank/DDBJ databases">
        <authorList>
            <person name="Li W.-J."/>
            <person name="Deng Q.-Q."/>
        </authorList>
    </citation>
    <scope>NUCLEOTIDE SEQUENCE [LARGE SCALE GENOMIC DNA]</scope>
    <source>
        <strain evidence="15 16">SYSU M60028</strain>
    </source>
</reference>
<dbReference type="PANTHER" id="PTHR30531:SF12">
    <property type="entry name" value="FLAGELLAR BIOSYNTHETIC PROTEIN FLHB"/>
    <property type="match status" value="1"/>
</dbReference>
<feature type="transmembrane region" description="Helical" evidence="13">
    <location>
        <begin position="194"/>
        <end position="212"/>
    </location>
</feature>
<dbReference type="NCBIfam" id="TIGR00328">
    <property type="entry name" value="flhB"/>
    <property type="match status" value="1"/>
</dbReference>
<evidence type="ECO:0000256" key="13">
    <source>
        <dbReference type="RuleBase" id="RU364091"/>
    </source>
</evidence>
<dbReference type="Gene3D" id="3.40.1690.10">
    <property type="entry name" value="secretion proteins EscU"/>
    <property type="match status" value="1"/>
</dbReference>
<evidence type="ECO:0000256" key="4">
    <source>
        <dbReference type="ARBA" id="ARBA00022448"/>
    </source>
</evidence>
<feature type="transmembrane region" description="Helical" evidence="13">
    <location>
        <begin position="147"/>
        <end position="166"/>
    </location>
</feature>
<evidence type="ECO:0000313" key="15">
    <source>
        <dbReference type="EMBL" id="MCP8940410.1"/>
    </source>
</evidence>